<evidence type="ECO:0000259" key="5">
    <source>
        <dbReference type="PROSITE" id="PS50893"/>
    </source>
</evidence>
<dbReference type="PANTHER" id="PTHR42788:SF19">
    <property type="entry name" value="ALIPHATIC SULFONATES IMPORT ATP-BINDING PROTEIN SSUB 2"/>
    <property type="match status" value="1"/>
</dbReference>
<dbReference type="InterPro" id="IPR003593">
    <property type="entry name" value="AAA+_ATPase"/>
</dbReference>
<feature type="domain" description="ABC transporter" evidence="5">
    <location>
        <begin position="2"/>
        <end position="232"/>
    </location>
</feature>
<evidence type="ECO:0000256" key="2">
    <source>
        <dbReference type="ARBA" id="ARBA00022448"/>
    </source>
</evidence>
<evidence type="ECO:0000256" key="1">
    <source>
        <dbReference type="ARBA" id="ARBA00005417"/>
    </source>
</evidence>
<dbReference type="EMBL" id="JARHUD010000005">
    <property type="protein sequence ID" value="MDF2096258.1"/>
    <property type="molecule type" value="Genomic_DNA"/>
</dbReference>
<dbReference type="PROSITE" id="PS50893">
    <property type="entry name" value="ABC_TRANSPORTER_2"/>
    <property type="match status" value="1"/>
</dbReference>
<dbReference type="InterPro" id="IPR003439">
    <property type="entry name" value="ABC_transporter-like_ATP-bd"/>
</dbReference>
<comment type="similarity">
    <text evidence="1">Belongs to the ABC transporter superfamily.</text>
</comment>
<dbReference type="GO" id="GO:0005524">
    <property type="term" value="F:ATP binding"/>
    <property type="evidence" value="ECO:0007669"/>
    <property type="project" value="UniProtKB-KW"/>
</dbReference>
<evidence type="ECO:0000313" key="7">
    <source>
        <dbReference type="Proteomes" id="UP001215503"/>
    </source>
</evidence>
<dbReference type="SUPFAM" id="SSF52540">
    <property type="entry name" value="P-loop containing nucleoside triphosphate hydrolases"/>
    <property type="match status" value="1"/>
</dbReference>
<dbReference type="CDD" id="cd03293">
    <property type="entry name" value="ABC_NrtD_SsuB_transporters"/>
    <property type="match status" value="1"/>
</dbReference>
<protein>
    <submittedName>
        <fullName evidence="6">ABC transporter ATP-binding protein</fullName>
    </submittedName>
</protein>
<accession>A0ABT5YN61</accession>
<dbReference type="Proteomes" id="UP001215503">
    <property type="component" value="Unassembled WGS sequence"/>
</dbReference>
<keyword evidence="3" id="KW-0547">Nucleotide-binding</keyword>
<proteinExistence type="inferred from homology"/>
<dbReference type="Gene3D" id="3.40.50.300">
    <property type="entry name" value="P-loop containing nucleotide triphosphate hydrolases"/>
    <property type="match status" value="1"/>
</dbReference>
<evidence type="ECO:0000256" key="3">
    <source>
        <dbReference type="ARBA" id="ARBA00022741"/>
    </source>
</evidence>
<dbReference type="RefSeq" id="WP_275822496.1">
    <property type="nucleotide sequence ID" value="NZ_JARHUD010000005.1"/>
</dbReference>
<keyword evidence="2" id="KW-0813">Transport</keyword>
<evidence type="ECO:0000313" key="6">
    <source>
        <dbReference type="EMBL" id="MDF2096258.1"/>
    </source>
</evidence>
<dbReference type="InterPro" id="IPR027417">
    <property type="entry name" value="P-loop_NTPase"/>
</dbReference>
<dbReference type="InterPro" id="IPR017871">
    <property type="entry name" value="ABC_transporter-like_CS"/>
</dbReference>
<comment type="caution">
    <text evidence="6">The sequence shown here is derived from an EMBL/GenBank/DDBJ whole genome shotgun (WGS) entry which is preliminary data.</text>
</comment>
<sequence length="245" mass="26930">MLDISQLSKTFADGGGLTHTALEGVDLRIGDREIVSLVGTSGCGKSTLLRLVCGLDQPTGGDIRLEGRPVTGPSPNVGMVFQEPRLMPWLSVTENVRLALLDLARREQDRRIADALEKVGLADFASALPRQLSGGMAQRVAIARALVRQPSVLLLDEPFSALDSFTRLKLQDHLVELWEREGFTLILVTHDVEEAVVLSDRVVVLRGHPGRIHREVDVDQPRPRSRTAVEVQRLKEEIIASLDLS</sequence>
<dbReference type="Pfam" id="PF00005">
    <property type="entry name" value="ABC_tran"/>
    <property type="match status" value="1"/>
</dbReference>
<dbReference type="SMART" id="SM00382">
    <property type="entry name" value="AAA"/>
    <property type="match status" value="1"/>
</dbReference>
<dbReference type="PROSITE" id="PS00211">
    <property type="entry name" value="ABC_TRANSPORTER_1"/>
    <property type="match status" value="1"/>
</dbReference>
<evidence type="ECO:0000256" key="4">
    <source>
        <dbReference type="ARBA" id="ARBA00022840"/>
    </source>
</evidence>
<dbReference type="PANTHER" id="PTHR42788">
    <property type="entry name" value="TAURINE IMPORT ATP-BINDING PROTEIN-RELATED"/>
    <property type="match status" value="1"/>
</dbReference>
<gene>
    <name evidence="6" type="ORF">P2G67_09750</name>
</gene>
<organism evidence="6 7">
    <name type="scientific">Aquibaculum arenosum</name>
    <dbReference type="NCBI Taxonomy" id="3032591"/>
    <lineage>
        <taxon>Bacteria</taxon>
        <taxon>Pseudomonadati</taxon>
        <taxon>Pseudomonadota</taxon>
        <taxon>Alphaproteobacteria</taxon>
        <taxon>Rhodospirillales</taxon>
        <taxon>Rhodovibrionaceae</taxon>
        <taxon>Aquibaculum</taxon>
    </lineage>
</organism>
<name>A0ABT5YN61_9PROT</name>
<dbReference type="InterPro" id="IPR050166">
    <property type="entry name" value="ABC_transporter_ATP-bind"/>
</dbReference>
<keyword evidence="7" id="KW-1185">Reference proteome</keyword>
<keyword evidence="4 6" id="KW-0067">ATP-binding</keyword>
<reference evidence="6 7" key="1">
    <citation type="submission" date="2023-03" db="EMBL/GenBank/DDBJ databases">
        <title>Fodinicurvata sp. CAU 1616 isolated from sea sendiment.</title>
        <authorList>
            <person name="Kim W."/>
        </authorList>
    </citation>
    <scope>NUCLEOTIDE SEQUENCE [LARGE SCALE GENOMIC DNA]</scope>
    <source>
        <strain evidence="6 7">CAU 1616</strain>
    </source>
</reference>